<dbReference type="Proteomes" id="UP000255423">
    <property type="component" value="Unassembled WGS sequence"/>
</dbReference>
<dbReference type="CDD" id="cd04301">
    <property type="entry name" value="NAT_SF"/>
    <property type="match status" value="1"/>
</dbReference>
<protein>
    <submittedName>
        <fullName evidence="2">Ribosomal protein S18 acetylase RimI</fullName>
    </submittedName>
</protein>
<dbReference type="InterPro" id="IPR016181">
    <property type="entry name" value="Acyl_CoA_acyltransferase"/>
</dbReference>
<accession>A0A380RX80</accession>
<dbReference type="SUPFAM" id="SSF55729">
    <property type="entry name" value="Acyl-CoA N-acyltransferases (Nat)"/>
    <property type="match status" value="1"/>
</dbReference>
<dbReference type="GO" id="GO:0016747">
    <property type="term" value="F:acyltransferase activity, transferring groups other than amino-acyl groups"/>
    <property type="evidence" value="ECO:0007669"/>
    <property type="project" value="InterPro"/>
</dbReference>
<keyword evidence="2" id="KW-0689">Ribosomal protein</keyword>
<feature type="domain" description="N-acetyltransferase" evidence="1">
    <location>
        <begin position="2"/>
        <end position="165"/>
    </location>
</feature>
<evidence type="ECO:0000259" key="1">
    <source>
        <dbReference type="PROSITE" id="PS51186"/>
    </source>
</evidence>
<proteinExistence type="predicted"/>
<dbReference type="EMBL" id="UHJL01000001">
    <property type="protein sequence ID" value="SUQ19869.1"/>
    <property type="molecule type" value="Genomic_DNA"/>
</dbReference>
<dbReference type="PROSITE" id="PS51186">
    <property type="entry name" value="GNAT"/>
    <property type="match status" value="1"/>
</dbReference>
<dbReference type="InterPro" id="IPR000182">
    <property type="entry name" value="GNAT_dom"/>
</dbReference>
<reference evidence="2 3" key="1">
    <citation type="submission" date="2017-08" db="EMBL/GenBank/DDBJ databases">
        <authorList>
            <person name="de Groot N.N."/>
        </authorList>
    </citation>
    <scope>NUCLEOTIDE SEQUENCE [LARGE SCALE GENOMIC DNA]</scope>
    <source>
        <strain evidence="2 3">HM2</strain>
    </source>
</reference>
<dbReference type="AlphaFoldDB" id="A0A380RX80"/>
<name>A0A380RX80_FIBSU</name>
<dbReference type="RefSeq" id="WP_109572382.1">
    <property type="nucleotide sequence ID" value="NZ_UHJL01000001.1"/>
</dbReference>
<gene>
    <name evidence="2" type="ORF">SAMN05661053_1113</name>
</gene>
<evidence type="ECO:0000313" key="2">
    <source>
        <dbReference type="EMBL" id="SUQ19869.1"/>
    </source>
</evidence>
<keyword evidence="2" id="KW-0687">Ribonucleoprotein</keyword>
<dbReference type="GO" id="GO:0005840">
    <property type="term" value="C:ribosome"/>
    <property type="evidence" value="ECO:0007669"/>
    <property type="project" value="UniProtKB-KW"/>
</dbReference>
<sequence length="189" mass="22041">MLQFFDVTRDAPWFPQVKALYESAFPANERIPIKHLLDDKIKREFLAFFDKEDGENTADENTATPRFCGFSNSITHGSITNIIYFAVVPELRSRGYGSQILQVIREQHPDTRIVVDIEVEEDSKDAEELERRNRRRDFYLRNGFGSSPVDYVWQGEHYRLLTAGGTVTEKEFRDFWKEILKNVPGAKYP</sequence>
<evidence type="ECO:0000313" key="3">
    <source>
        <dbReference type="Proteomes" id="UP000255423"/>
    </source>
</evidence>
<organism evidence="2 3">
    <name type="scientific">Fibrobacter succinogenes</name>
    <name type="common">Bacteroides succinogenes</name>
    <dbReference type="NCBI Taxonomy" id="833"/>
    <lineage>
        <taxon>Bacteria</taxon>
        <taxon>Pseudomonadati</taxon>
        <taxon>Fibrobacterota</taxon>
        <taxon>Fibrobacteria</taxon>
        <taxon>Fibrobacterales</taxon>
        <taxon>Fibrobacteraceae</taxon>
        <taxon>Fibrobacter</taxon>
    </lineage>
</organism>
<dbReference type="Pfam" id="PF13508">
    <property type="entry name" value="Acetyltransf_7"/>
    <property type="match status" value="1"/>
</dbReference>
<dbReference type="Gene3D" id="3.40.630.30">
    <property type="match status" value="1"/>
</dbReference>